<evidence type="ECO:0000259" key="1">
    <source>
        <dbReference type="Pfam" id="PF16242"/>
    </source>
</evidence>
<protein>
    <submittedName>
        <fullName evidence="2">Pyridoxamine 5'-phosphate oxidase family protein</fullName>
    </submittedName>
</protein>
<reference evidence="2" key="1">
    <citation type="submission" date="2021-05" db="EMBL/GenBank/DDBJ databases">
        <authorList>
            <person name="Pietrasiak N."/>
            <person name="Ward R."/>
            <person name="Stajich J.E."/>
            <person name="Kurbessoian T."/>
        </authorList>
    </citation>
    <scope>NUCLEOTIDE SEQUENCE</scope>
    <source>
        <strain evidence="2">JT2-VF2</strain>
    </source>
</reference>
<comment type="caution">
    <text evidence="2">The sequence shown here is derived from an EMBL/GenBank/DDBJ whole genome shotgun (WGS) entry which is preliminary data.</text>
</comment>
<dbReference type="PANTHER" id="PTHR34818">
    <property type="entry name" value="PROTEIN BLI-3"/>
    <property type="match status" value="1"/>
</dbReference>
<accession>A0A951Q5Y2</accession>
<dbReference type="PANTHER" id="PTHR34818:SF1">
    <property type="entry name" value="PROTEIN BLI-3"/>
    <property type="match status" value="1"/>
</dbReference>
<proteinExistence type="predicted"/>
<reference evidence="2" key="2">
    <citation type="journal article" date="2022" name="Microbiol. Resour. Announc.">
        <title>Metagenome Sequencing to Explore Phylogenomics of Terrestrial Cyanobacteria.</title>
        <authorList>
            <person name="Ward R.D."/>
            <person name="Stajich J.E."/>
            <person name="Johansen J.R."/>
            <person name="Huntemann M."/>
            <person name="Clum A."/>
            <person name="Foster B."/>
            <person name="Foster B."/>
            <person name="Roux S."/>
            <person name="Palaniappan K."/>
            <person name="Varghese N."/>
            <person name="Mukherjee S."/>
            <person name="Reddy T.B.K."/>
            <person name="Daum C."/>
            <person name="Copeland A."/>
            <person name="Chen I.A."/>
            <person name="Ivanova N.N."/>
            <person name="Kyrpides N.C."/>
            <person name="Shapiro N."/>
            <person name="Eloe-Fadrosh E.A."/>
            <person name="Pietrasiak N."/>
        </authorList>
    </citation>
    <scope>NUCLEOTIDE SEQUENCE</scope>
    <source>
        <strain evidence="2">JT2-VF2</strain>
    </source>
</reference>
<dbReference type="InterPro" id="IPR038725">
    <property type="entry name" value="YdaG_split_barrel_FMN-bd"/>
</dbReference>
<dbReference type="Gene3D" id="2.30.110.10">
    <property type="entry name" value="Electron Transport, Fmn-binding Protein, Chain A"/>
    <property type="match status" value="1"/>
</dbReference>
<dbReference type="SUPFAM" id="SSF50475">
    <property type="entry name" value="FMN-binding split barrel"/>
    <property type="match status" value="1"/>
</dbReference>
<dbReference type="InterPro" id="IPR052917">
    <property type="entry name" value="Stress-Dev_Protein"/>
</dbReference>
<dbReference type="AlphaFoldDB" id="A0A951Q5Y2"/>
<dbReference type="InterPro" id="IPR012349">
    <property type="entry name" value="Split_barrel_FMN-bd"/>
</dbReference>
<name>A0A951Q5Y2_9NOST</name>
<dbReference type="Proteomes" id="UP000715781">
    <property type="component" value="Unassembled WGS sequence"/>
</dbReference>
<dbReference type="Pfam" id="PF16242">
    <property type="entry name" value="Pyrid_ox_like"/>
    <property type="match status" value="1"/>
</dbReference>
<evidence type="ECO:0000313" key="2">
    <source>
        <dbReference type="EMBL" id="MBW4564765.1"/>
    </source>
</evidence>
<gene>
    <name evidence="2" type="ORF">KME32_27300</name>
</gene>
<evidence type="ECO:0000313" key="3">
    <source>
        <dbReference type="Proteomes" id="UP000715781"/>
    </source>
</evidence>
<sequence>MTTSTDKNQDIYKLRGLIKDIESGMLTTIDEHGSLHSRPMAQSTEIQSDGTLWFFTNASSHKVFEIEHRQQVNVSFTSPNQQRYISISGIAELVKDRNKMQELWKPELQAWFSQGLDEPDIALLKVKINRADYWDSHSSFEAQSISL</sequence>
<dbReference type="EMBL" id="JAHHHN010000025">
    <property type="protein sequence ID" value="MBW4564765.1"/>
    <property type="molecule type" value="Genomic_DNA"/>
</dbReference>
<organism evidence="2 3">
    <name type="scientific">Mojavia pulchra JT2-VF2</name>
    <dbReference type="NCBI Taxonomy" id="287848"/>
    <lineage>
        <taxon>Bacteria</taxon>
        <taxon>Bacillati</taxon>
        <taxon>Cyanobacteriota</taxon>
        <taxon>Cyanophyceae</taxon>
        <taxon>Nostocales</taxon>
        <taxon>Nostocaceae</taxon>
    </lineage>
</organism>
<feature type="domain" description="General stress protein FMN-binding split barrel" evidence="1">
    <location>
        <begin position="10"/>
        <end position="140"/>
    </location>
</feature>